<dbReference type="AlphaFoldDB" id="A0A060SC49"/>
<keyword evidence="2" id="KW-1185">Reference proteome</keyword>
<dbReference type="EMBL" id="CCBP010000110">
    <property type="protein sequence ID" value="CDO72087.1"/>
    <property type="molecule type" value="Genomic_DNA"/>
</dbReference>
<proteinExistence type="predicted"/>
<dbReference type="STRING" id="5643.A0A060SC49"/>
<reference evidence="1" key="1">
    <citation type="submission" date="2014-01" db="EMBL/GenBank/DDBJ databases">
        <title>The genome of the white-rot fungus Pycnoporus cinnabarinus: a basidiomycete model with a versatile arsenal for lignocellulosic biomass breakdown.</title>
        <authorList>
            <person name="Levasseur A."/>
            <person name="Lomascolo A."/>
            <person name="Ruiz-Duenas F.J."/>
            <person name="Uzan E."/>
            <person name="Piumi F."/>
            <person name="Kues U."/>
            <person name="Ram A.F.J."/>
            <person name="Murat C."/>
            <person name="Haon M."/>
            <person name="Benoit I."/>
            <person name="Arfi Y."/>
            <person name="Chevret D."/>
            <person name="Drula E."/>
            <person name="Kwon M.J."/>
            <person name="Gouret P."/>
            <person name="Lesage-Meessen L."/>
            <person name="Lombard V."/>
            <person name="Mariette J."/>
            <person name="Noirot C."/>
            <person name="Park J."/>
            <person name="Patyshakuliyeva A."/>
            <person name="Wieneger R.A.B."/>
            <person name="Wosten H.A.B."/>
            <person name="Martin F."/>
            <person name="Coutinho P.M."/>
            <person name="de Vries R."/>
            <person name="Martinez A.T."/>
            <person name="Klopp C."/>
            <person name="Pontarotti P."/>
            <person name="Henrissat B."/>
            <person name="Record E."/>
        </authorList>
    </citation>
    <scope>NUCLEOTIDE SEQUENCE [LARGE SCALE GENOMIC DNA]</scope>
    <source>
        <strain evidence="1">BRFM137</strain>
    </source>
</reference>
<dbReference type="HOGENOM" id="CLU_1949910_0_0_1"/>
<sequence>MRRASILSTSFMPLVVKDNVMAAFAQARPSLELLHLNALAYDLSCYQTGLPSLVSLATRSPHLSDLRTVQLVVRPEDVEKLPLEPPNLVHGLKAVQVYYGMRPDVYRLIHERIFPNLSQEHNVDGLYHD</sequence>
<evidence type="ECO:0000313" key="2">
    <source>
        <dbReference type="Proteomes" id="UP000029665"/>
    </source>
</evidence>
<dbReference type="OrthoDB" id="2751365at2759"/>
<evidence type="ECO:0000313" key="1">
    <source>
        <dbReference type="EMBL" id="CDO72087.1"/>
    </source>
</evidence>
<comment type="caution">
    <text evidence="1">The sequence shown here is derived from an EMBL/GenBank/DDBJ whole genome shotgun (WGS) entry which is preliminary data.</text>
</comment>
<organism evidence="1 2">
    <name type="scientific">Pycnoporus cinnabarinus</name>
    <name type="common">Cinnabar-red polypore</name>
    <name type="synonym">Trametes cinnabarina</name>
    <dbReference type="NCBI Taxonomy" id="5643"/>
    <lineage>
        <taxon>Eukaryota</taxon>
        <taxon>Fungi</taxon>
        <taxon>Dikarya</taxon>
        <taxon>Basidiomycota</taxon>
        <taxon>Agaricomycotina</taxon>
        <taxon>Agaricomycetes</taxon>
        <taxon>Polyporales</taxon>
        <taxon>Polyporaceae</taxon>
        <taxon>Trametes</taxon>
    </lineage>
</organism>
<accession>A0A060SC49</accession>
<gene>
    <name evidence="1" type="ORF">BN946_scf184962.g30</name>
</gene>
<protein>
    <submittedName>
        <fullName evidence="1">Uncharacterized protein</fullName>
    </submittedName>
</protein>
<name>A0A060SC49_PYCCI</name>
<dbReference type="Proteomes" id="UP000029665">
    <property type="component" value="Unassembled WGS sequence"/>
</dbReference>